<evidence type="ECO:0000313" key="1">
    <source>
        <dbReference type="EMBL" id="SVB62364.1"/>
    </source>
</evidence>
<accession>A0A382FJ98</accession>
<protein>
    <submittedName>
        <fullName evidence="1">Uncharacterized protein</fullName>
    </submittedName>
</protein>
<feature type="non-terminal residue" evidence="1">
    <location>
        <position position="66"/>
    </location>
</feature>
<proteinExistence type="predicted"/>
<gene>
    <name evidence="1" type="ORF">METZ01_LOCUS215218</name>
</gene>
<dbReference type="EMBL" id="UINC01049965">
    <property type="protein sequence ID" value="SVB62364.1"/>
    <property type="molecule type" value="Genomic_DNA"/>
</dbReference>
<name>A0A382FJ98_9ZZZZ</name>
<reference evidence="1" key="1">
    <citation type="submission" date="2018-05" db="EMBL/GenBank/DDBJ databases">
        <authorList>
            <person name="Lanie J.A."/>
            <person name="Ng W.-L."/>
            <person name="Kazmierczak K.M."/>
            <person name="Andrzejewski T.M."/>
            <person name="Davidsen T.M."/>
            <person name="Wayne K.J."/>
            <person name="Tettelin H."/>
            <person name="Glass J.I."/>
            <person name="Rusch D."/>
            <person name="Podicherti R."/>
            <person name="Tsui H.-C.T."/>
            <person name="Winkler M.E."/>
        </authorList>
    </citation>
    <scope>NUCLEOTIDE SEQUENCE</scope>
</reference>
<organism evidence="1">
    <name type="scientific">marine metagenome</name>
    <dbReference type="NCBI Taxonomy" id="408172"/>
    <lineage>
        <taxon>unclassified sequences</taxon>
        <taxon>metagenomes</taxon>
        <taxon>ecological metagenomes</taxon>
    </lineage>
</organism>
<dbReference type="AlphaFoldDB" id="A0A382FJ98"/>
<sequence length="66" mass="6944">MGLGSGSGGKDAYIIKDAHSKANYNMGDARFMAADSAEKPLLVVDGGLTMDPNAFRKTSPITHFTP</sequence>